<protein>
    <submittedName>
        <fullName evidence="1">Uncharacterized protein</fullName>
    </submittedName>
</protein>
<reference evidence="1" key="1">
    <citation type="submission" date="2019-08" db="EMBL/GenBank/DDBJ databases">
        <authorList>
            <person name="Kucharzyk K."/>
            <person name="Murdoch R.W."/>
            <person name="Higgins S."/>
            <person name="Loffler F."/>
        </authorList>
    </citation>
    <scope>NUCLEOTIDE SEQUENCE</scope>
</reference>
<name>A0A645JAG0_9ZZZZ</name>
<gene>
    <name evidence="1" type="ORF">SDC9_208396</name>
</gene>
<comment type="caution">
    <text evidence="1">The sequence shown here is derived from an EMBL/GenBank/DDBJ whole genome shotgun (WGS) entry which is preliminary data.</text>
</comment>
<proteinExistence type="predicted"/>
<organism evidence="1">
    <name type="scientific">bioreactor metagenome</name>
    <dbReference type="NCBI Taxonomy" id="1076179"/>
    <lineage>
        <taxon>unclassified sequences</taxon>
        <taxon>metagenomes</taxon>
        <taxon>ecological metagenomes</taxon>
    </lineage>
</organism>
<dbReference type="EMBL" id="VSSQ01136230">
    <property type="protein sequence ID" value="MPN60665.1"/>
    <property type="molecule type" value="Genomic_DNA"/>
</dbReference>
<evidence type="ECO:0000313" key="1">
    <source>
        <dbReference type="EMBL" id="MPN60665.1"/>
    </source>
</evidence>
<accession>A0A645JAG0</accession>
<dbReference type="AlphaFoldDB" id="A0A645JAG0"/>
<sequence length="118" mass="12593">MGLFEPVHVAVGGVGTTLEVVPNHLQRVLLRGACLQRSLPGGGELGQWHQPVALQFGPEHAKLPLFGHLGEAVRVNLDLARRGGQRVSFGIGPELLQGDRRPQVLPEQAHLLPLVVGG</sequence>